<dbReference type="InterPro" id="IPR007221">
    <property type="entry name" value="MreC"/>
</dbReference>
<evidence type="ECO:0000313" key="8">
    <source>
        <dbReference type="EMBL" id="MFC4701061.1"/>
    </source>
</evidence>
<gene>
    <name evidence="8" type="primary">mreC</name>
    <name evidence="8" type="ORF">ACFO4O_12885</name>
</gene>
<comment type="similarity">
    <text evidence="1 5">Belongs to the MreC family.</text>
</comment>
<comment type="caution">
    <text evidence="8">The sequence shown here is derived from an EMBL/GenBank/DDBJ whole genome shotgun (WGS) entry which is preliminary data.</text>
</comment>
<dbReference type="Gene3D" id="2.40.10.350">
    <property type="entry name" value="Rod shape-determining protein MreC, domain 2"/>
    <property type="match status" value="1"/>
</dbReference>
<evidence type="ECO:0000256" key="3">
    <source>
        <dbReference type="ARBA" id="ARBA00022960"/>
    </source>
</evidence>
<comment type="function">
    <text evidence="5">Involved in formation and maintenance of cell shape.</text>
</comment>
<evidence type="ECO:0000256" key="4">
    <source>
        <dbReference type="ARBA" id="ARBA00032089"/>
    </source>
</evidence>
<dbReference type="EMBL" id="JBHSGU010000005">
    <property type="protein sequence ID" value="MFC4701061.1"/>
    <property type="molecule type" value="Genomic_DNA"/>
</dbReference>
<protein>
    <recommendedName>
        <fullName evidence="2 5">Cell shape-determining protein MreC</fullName>
    </recommendedName>
    <alternativeName>
        <fullName evidence="4 5">Cell shape protein MreC</fullName>
    </alternativeName>
</protein>
<evidence type="ECO:0000256" key="1">
    <source>
        <dbReference type="ARBA" id="ARBA00009369"/>
    </source>
</evidence>
<dbReference type="Gene3D" id="2.40.10.340">
    <property type="entry name" value="Rod shape-determining protein MreC, domain 1"/>
    <property type="match status" value="1"/>
</dbReference>
<evidence type="ECO:0000259" key="7">
    <source>
        <dbReference type="Pfam" id="PF04085"/>
    </source>
</evidence>
<dbReference type="NCBIfam" id="TIGR00219">
    <property type="entry name" value="mreC"/>
    <property type="match status" value="1"/>
</dbReference>
<evidence type="ECO:0000256" key="2">
    <source>
        <dbReference type="ARBA" id="ARBA00013855"/>
    </source>
</evidence>
<keyword evidence="9" id="KW-1185">Reference proteome</keyword>
<keyword evidence="3 5" id="KW-0133">Cell shape</keyword>
<feature type="domain" description="Rod shape-determining protein MreC beta-barrel core" evidence="7">
    <location>
        <begin position="124"/>
        <end position="270"/>
    </location>
</feature>
<dbReference type="InterPro" id="IPR042177">
    <property type="entry name" value="Cell/Rod_1"/>
</dbReference>
<keyword evidence="6" id="KW-0175">Coiled coil</keyword>
<dbReference type="PANTHER" id="PTHR34138:SF1">
    <property type="entry name" value="CELL SHAPE-DETERMINING PROTEIN MREC"/>
    <property type="match status" value="1"/>
</dbReference>
<dbReference type="InterPro" id="IPR055342">
    <property type="entry name" value="MreC_beta-barrel_core"/>
</dbReference>
<evidence type="ECO:0000256" key="6">
    <source>
        <dbReference type="SAM" id="Coils"/>
    </source>
</evidence>
<proteinExistence type="inferred from homology"/>
<dbReference type="PANTHER" id="PTHR34138">
    <property type="entry name" value="CELL SHAPE-DETERMINING PROTEIN MREC"/>
    <property type="match status" value="1"/>
</dbReference>
<reference evidence="9" key="1">
    <citation type="journal article" date="2019" name="Int. J. Syst. Evol. Microbiol.">
        <title>The Global Catalogue of Microorganisms (GCM) 10K type strain sequencing project: providing services to taxonomists for standard genome sequencing and annotation.</title>
        <authorList>
            <consortium name="The Broad Institute Genomics Platform"/>
            <consortium name="The Broad Institute Genome Sequencing Center for Infectious Disease"/>
            <person name="Wu L."/>
            <person name="Ma J."/>
        </authorList>
    </citation>
    <scope>NUCLEOTIDE SEQUENCE [LARGE SCALE GENOMIC DNA]</scope>
    <source>
        <strain evidence="9">KACC 12507</strain>
    </source>
</reference>
<name>A0ABV9LWW9_9ALTE</name>
<feature type="coiled-coil region" evidence="6">
    <location>
        <begin position="70"/>
        <end position="107"/>
    </location>
</feature>
<sequence length="295" mass="32536">MNEVFPRGPSLLTRLALVLGFSVIAMFVDTKVESVSTFRAYLTSLVSPLQYIADMPGAVLNWSASRFTSREFLLDENERLTAQITLMSEQLQRFNTLQQENQNLRTLLDAPVQQEMHKMIAELMAVDNNPYSHQIVINKGALENVYAGQAVLDESGILGQVIEVGTTNSRVLLISDVTHAIPARISRNNVTLIVSGIGDVSELSLEHVAHSTDIREGDILISSGLGNVFPQGYPIARVSSIVRDESQPFAQVKAQPLAKLDRIKYLLLLWPKDIAPEEAISNQQVLDGLGAENEE</sequence>
<organism evidence="8 9">
    <name type="scientific">Glaciecola siphonariae</name>
    <dbReference type="NCBI Taxonomy" id="521012"/>
    <lineage>
        <taxon>Bacteria</taxon>
        <taxon>Pseudomonadati</taxon>
        <taxon>Pseudomonadota</taxon>
        <taxon>Gammaproteobacteria</taxon>
        <taxon>Alteromonadales</taxon>
        <taxon>Alteromonadaceae</taxon>
        <taxon>Glaciecola</taxon>
    </lineage>
</organism>
<accession>A0ABV9LWW9</accession>
<dbReference type="PIRSF" id="PIRSF038471">
    <property type="entry name" value="MreC"/>
    <property type="match status" value="1"/>
</dbReference>
<evidence type="ECO:0000256" key="5">
    <source>
        <dbReference type="PIRNR" id="PIRNR038471"/>
    </source>
</evidence>
<evidence type="ECO:0000313" key="9">
    <source>
        <dbReference type="Proteomes" id="UP001595897"/>
    </source>
</evidence>
<dbReference type="InterPro" id="IPR042175">
    <property type="entry name" value="Cell/Rod_MreC_2"/>
</dbReference>
<dbReference type="RefSeq" id="WP_382409161.1">
    <property type="nucleotide sequence ID" value="NZ_JBHSGU010000005.1"/>
</dbReference>
<dbReference type="Pfam" id="PF04085">
    <property type="entry name" value="MreC"/>
    <property type="match status" value="1"/>
</dbReference>
<dbReference type="Proteomes" id="UP001595897">
    <property type="component" value="Unassembled WGS sequence"/>
</dbReference>